<dbReference type="NCBIfam" id="TIGR00589">
    <property type="entry name" value="ogt"/>
    <property type="match status" value="1"/>
</dbReference>
<protein>
    <recommendedName>
        <fullName evidence="9">Methylated-DNA--protein-cysteine methyltransferase</fullName>
        <ecNumber evidence="9">2.1.1.63</ecNumber>
    </recommendedName>
    <alternativeName>
        <fullName evidence="9">6-O-methylguanine-DNA methyltransferase</fullName>
        <shortName evidence="9">MGMT</shortName>
    </alternativeName>
    <alternativeName>
        <fullName evidence="9">O-6-methylguanine-DNA-alkyltransferase</fullName>
    </alternativeName>
</protein>
<comment type="similarity">
    <text evidence="2 9">Belongs to the MGMT family.</text>
</comment>
<name>A0A1G5CSV2_9BACT</name>
<comment type="miscellaneous">
    <text evidence="9">This enzyme catalyzes only one turnover and therefore is not strictly catalytic. According to one definition, an enzyme is a biocatalyst that acts repeatedly and over many reaction cycles.</text>
</comment>
<evidence type="ECO:0000256" key="1">
    <source>
        <dbReference type="ARBA" id="ARBA00001286"/>
    </source>
</evidence>
<dbReference type="GO" id="GO:0005737">
    <property type="term" value="C:cytoplasm"/>
    <property type="evidence" value="ECO:0007669"/>
    <property type="project" value="UniProtKB-SubCell"/>
</dbReference>
<keyword evidence="7 9" id="KW-0234">DNA repair</keyword>
<accession>A0A1G5CSV2</accession>
<evidence type="ECO:0000256" key="6">
    <source>
        <dbReference type="ARBA" id="ARBA00022763"/>
    </source>
</evidence>
<comment type="function">
    <text evidence="9">Involved in the cellular defense against the biological effects of O6-methylguanine (O6-MeG) and O4-methylthymine (O4-MeT) in DNA. Repairs the methylated nucleobase in DNA by stoichiometrically transferring the methyl group to a cysteine residue in the enzyme. This is a suicide reaction: the enzyme is irreversibly inactivated.</text>
</comment>
<reference evidence="12 13" key="1">
    <citation type="submission" date="2016-10" db="EMBL/GenBank/DDBJ databases">
        <authorList>
            <person name="de Groot N.N."/>
        </authorList>
    </citation>
    <scope>NUCLEOTIDE SEQUENCE [LARGE SCALE GENOMIC DNA]</scope>
    <source>
        <strain evidence="12 13">AA1</strain>
    </source>
</reference>
<dbReference type="AlphaFoldDB" id="A0A1G5CSV2"/>
<organism evidence="12 13">
    <name type="scientific">Desulfoluna spongiiphila</name>
    <dbReference type="NCBI Taxonomy" id="419481"/>
    <lineage>
        <taxon>Bacteria</taxon>
        <taxon>Pseudomonadati</taxon>
        <taxon>Thermodesulfobacteriota</taxon>
        <taxon>Desulfobacteria</taxon>
        <taxon>Desulfobacterales</taxon>
        <taxon>Desulfolunaceae</taxon>
        <taxon>Desulfoluna</taxon>
    </lineage>
</organism>
<dbReference type="GO" id="GO:0003908">
    <property type="term" value="F:methylated-DNA-[protein]-cysteine S-methyltransferase activity"/>
    <property type="evidence" value="ECO:0007669"/>
    <property type="project" value="UniProtKB-UniRule"/>
</dbReference>
<dbReference type="HAMAP" id="MF_00772">
    <property type="entry name" value="OGT"/>
    <property type="match status" value="1"/>
</dbReference>
<evidence type="ECO:0000256" key="5">
    <source>
        <dbReference type="ARBA" id="ARBA00022679"/>
    </source>
</evidence>
<evidence type="ECO:0000256" key="8">
    <source>
        <dbReference type="ARBA" id="ARBA00049348"/>
    </source>
</evidence>
<evidence type="ECO:0000313" key="12">
    <source>
        <dbReference type="EMBL" id="SCY05629.1"/>
    </source>
</evidence>
<feature type="active site" description="Nucleophile; methyl group acceptor" evidence="9">
    <location>
        <position position="129"/>
    </location>
</feature>
<evidence type="ECO:0000259" key="10">
    <source>
        <dbReference type="Pfam" id="PF01035"/>
    </source>
</evidence>
<gene>
    <name evidence="12" type="ORF">SAMN05216233_103198</name>
</gene>
<dbReference type="Gene3D" id="3.30.160.70">
    <property type="entry name" value="Methylated DNA-protein cysteine methyltransferase domain"/>
    <property type="match status" value="1"/>
</dbReference>
<dbReference type="InterPro" id="IPR014048">
    <property type="entry name" value="MethylDNA_cys_MeTrfase_DNA-bd"/>
</dbReference>
<comment type="subcellular location">
    <subcellularLocation>
        <location evidence="9">Cytoplasm</location>
    </subcellularLocation>
</comment>
<comment type="catalytic activity">
    <reaction evidence="8 9">
        <text>a 6-O-methyl-2'-deoxyguanosine in DNA + L-cysteinyl-[protein] = S-methyl-L-cysteinyl-[protein] + a 2'-deoxyguanosine in DNA</text>
        <dbReference type="Rhea" id="RHEA:24000"/>
        <dbReference type="Rhea" id="RHEA-COMP:10131"/>
        <dbReference type="Rhea" id="RHEA-COMP:10132"/>
        <dbReference type="Rhea" id="RHEA-COMP:11367"/>
        <dbReference type="Rhea" id="RHEA-COMP:11368"/>
        <dbReference type="ChEBI" id="CHEBI:29950"/>
        <dbReference type="ChEBI" id="CHEBI:82612"/>
        <dbReference type="ChEBI" id="CHEBI:85445"/>
        <dbReference type="ChEBI" id="CHEBI:85448"/>
        <dbReference type="EC" id="2.1.1.63"/>
    </reaction>
</comment>
<dbReference type="InterPro" id="IPR008332">
    <property type="entry name" value="MethylG_MeTrfase_N"/>
</dbReference>
<dbReference type="Proteomes" id="UP000198870">
    <property type="component" value="Unassembled WGS sequence"/>
</dbReference>
<dbReference type="SUPFAM" id="SSF46767">
    <property type="entry name" value="Methylated DNA-protein cysteine methyltransferase, C-terminal domain"/>
    <property type="match status" value="1"/>
</dbReference>
<keyword evidence="13" id="KW-1185">Reference proteome</keyword>
<dbReference type="RefSeq" id="WP_092209397.1">
    <property type="nucleotide sequence ID" value="NZ_FMUX01000003.1"/>
</dbReference>
<comment type="catalytic activity">
    <reaction evidence="1 9">
        <text>a 4-O-methyl-thymidine in DNA + L-cysteinyl-[protein] = a thymidine in DNA + S-methyl-L-cysteinyl-[protein]</text>
        <dbReference type="Rhea" id="RHEA:53428"/>
        <dbReference type="Rhea" id="RHEA-COMP:10131"/>
        <dbReference type="Rhea" id="RHEA-COMP:10132"/>
        <dbReference type="Rhea" id="RHEA-COMP:13555"/>
        <dbReference type="Rhea" id="RHEA-COMP:13556"/>
        <dbReference type="ChEBI" id="CHEBI:29950"/>
        <dbReference type="ChEBI" id="CHEBI:82612"/>
        <dbReference type="ChEBI" id="CHEBI:137386"/>
        <dbReference type="ChEBI" id="CHEBI:137387"/>
        <dbReference type="EC" id="2.1.1.63"/>
    </reaction>
</comment>
<evidence type="ECO:0000256" key="7">
    <source>
        <dbReference type="ARBA" id="ARBA00023204"/>
    </source>
</evidence>
<dbReference type="InterPro" id="IPR036631">
    <property type="entry name" value="MGMT_N_sf"/>
</dbReference>
<dbReference type="PANTHER" id="PTHR10815">
    <property type="entry name" value="METHYLATED-DNA--PROTEIN-CYSTEINE METHYLTRANSFERASE"/>
    <property type="match status" value="1"/>
</dbReference>
<proteinExistence type="inferred from homology"/>
<dbReference type="Pfam" id="PF02870">
    <property type="entry name" value="Methyltransf_1N"/>
    <property type="match status" value="1"/>
</dbReference>
<sequence>MTFYTHIDAPFCGVILAGDHHGLSHLHLCTGEGKRVFEIDPAWERNDAFFKETAGQVLAYFNGELKEFHVALNPAGTAFQKRVWAELTKIPFGELRTYKEVAAAMGNDNASRAVGMANSKNPIPLIVPCHRVVGAGGKLTGFAHGLAIKERLIRLEQETTPCLP</sequence>
<dbReference type="EMBL" id="FMUX01000003">
    <property type="protein sequence ID" value="SCY05629.1"/>
    <property type="molecule type" value="Genomic_DNA"/>
</dbReference>
<evidence type="ECO:0000313" key="13">
    <source>
        <dbReference type="Proteomes" id="UP000198870"/>
    </source>
</evidence>
<dbReference type="PROSITE" id="PS00374">
    <property type="entry name" value="MGMT"/>
    <property type="match status" value="1"/>
</dbReference>
<dbReference type="InterPro" id="IPR036388">
    <property type="entry name" value="WH-like_DNA-bd_sf"/>
</dbReference>
<evidence type="ECO:0000256" key="4">
    <source>
        <dbReference type="ARBA" id="ARBA00022603"/>
    </source>
</evidence>
<dbReference type="CDD" id="cd06445">
    <property type="entry name" value="ATase"/>
    <property type="match status" value="1"/>
</dbReference>
<dbReference type="InterPro" id="IPR001497">
    <property type="entry name" value="MethylDNA_cys_MeTrfase_AS"/>
</dbReference>
<keyword evidence="3 9" id="KW-0963">Cytoplasm</keyword>
<feature type="domain" description="Methylguanine DNA methyltransferase ribonuclease-like" evidence="11">
    <location>
        <begin position="3"/>
        <end position="73"/>
    </location>
</feature>
<dbReference type="EC" id="2.1.1.63" evidence="9"/>
<keyword evidence="6 9" id="KW-0227">DNA damage</keyword>
<dbReference type="GO" id="GO:0032259">
    <property type="term" value="P:methylation"/>
    <property type="evidence" value="ECO:0007669"/>
    <property type="project" value="UniProtKB-KW"/>
</dbReference>
<keyword evidence="4 9" id="KW-0489">Methyltransferase</keyword>
<dbReference type="FunFam" id="1.10.10.10:FF:000214">
    <property type="entry name" value="Methylated-DNA--protein-cysteine methyltransferase"/>
    <property type="match status" value="1"/>
</dbReference>
<evidence type="ECO:0000256" key="9">
    <source>
        <dbReference type="HAMAP-Rule" id="MF_00772"/>
    </source>
</evidence>
<dbReference type="Gene3D" id="1.10.10.10">
    <property type="entry name" value="Winged helix-like DNA-binding domain superfamily/Winged helix DNA-binding domain"/>
    <property type="match status" value="1"/>
</dbReference>
<dbReference type="OrthoDB" id="9802228at2"/>
<feature type="domain" description="Methylated-DNA-[protein]-cysteine S-methyltransferase DNA binding" evidence="10">
    <location>
        <begin position="78"/>
        <end position="157"/>
    </location>
</feature>
<dbReference type="PANTHER" id="PTHR10815:SF5">
    <property type="entry name" value="METHYLATED-DNA--PROTEIN-CYSTEINE METHYLTRANSFERASE"/>
    <property type="match status" value="1"/>
</dbReference>
<dbReference type="GO" id="GO:0006307">
    <property type="term" value="P:DNA alkylation repair"/>
    <property type="evidence" value="ECO:0007669"/>
    <property type="project" value="UniProtKB-UniRule"/>
</dbReference>
<dbReference type="STRING" id="419481.SAMN05216233_103198"/>
<evidence type="ECO:0000256" key="3">
    <source>
        <dbReference type="ARBA" id="ARBA00022490"/>
    </source>
</evidence>
<dbReference type="InterPro" id="IPR036217">
    <property type="entry name" value="MethylDNA_cys_MeTrfase_DNAb"/>
</dbReference>
<evidence type="ECO:0000256" key="2">
    <source>
        <dbReference type="ARBA" id="ARBA00008711"/>
    </source>
</evidence>
<dbReference type="SUPFAM" id="SSF53155">
    <property type="entry name" value="Methylated DNA-protein cysteine methyltransferase domain"/>
    <property type="match status" value="1"/>
</dbReference>
<keyword evidence="5 9" id="KW-0808">Transferase</keyword>
<dbReference type="InterPro" id="IPR023546">
    <property type="entry name" value="MGMT"/>
</dbReference>
<evidence type="ECO:0000259" key="11">
    <source>
        <dbReference type="Pfam" id="PF02870"/>
    </source>
</evidence>
<dbReference type="Pfam" id="PF01035">
    <property type="entry name" value="DNA_binding_1"/>
    <property type="match status" value="1"/>
</dbReference>